<dbReference type="AlphaFoldDB" id="A0AAV5WF58"/>
<feature type="non-terminal residue" evidence="1">
    <location>
        <position position="71"/>
    </location>
</feature>
<organism evidence="1 2">
    <name type="scientific">Pristionchus fissidentatus</name>
    <dbReference type="NCBI Taxonomy" id="1538716"/>
    <lineage>
        <taxon>Eukaryota</taxon>
        <taxon>Metazoa</taxon>
        <taxon>Ecdysozoa</taxon>
        <taxon>Nematoda</taxon>
        <taxon>Chromadorea</taxon>
        <taxon>Rhabditida</taxon>
        <taxon>Rhabditina</taxon>
        <taxon>Diplogasteromorpha</taxon>
        <taxon>Diplogasteroidea</taxon>
        <taxon>Neodiplogasteridae</taxon>
        <taxon>Pristionchus</taxon>
    </lineage>
</organism>
<accession>A0AAV5WF58</accession>
<sequence length="71" mass="8287">HFLHAYRRLDDDFVVFGTNFVRICHTLVIDNLGATPGIRGRGIRPYHLVCDRFRFIVLIDEFERRSVVASP</sequence>
<gene>
    <name evidence="1" type="ORF">PFISCL1PPCAC_20924</name>
</gene>
<protein>
    <submittedName>
        <fullName evidence="1">Uncharacterized protein</fullName>
    </submittedName>
</protein>
<evidence type="ECO:0000313" key="2">
    <source>
        <dbReference type="Proteomes" id="UP001432322"/>
    </source>
</evidence>
<comment type="caution">
    <text evidence="1">The sequence shown here is derived from an EMBL/GenBank/DDBJ whole genome shotgun (WGS) entry which is preliminary data.</text>
</comment>
<dbReference type="EMBL" id="BTSY01000005">
    <property type="protein sequence ID" value="GMT29627.1"/>
    <property type="molecule type" value="Genomic_DNA"/>
</dbReference>
<dbReference type="Proteomes" id="UP001432322">
    <property type="component" value="Unassembled WGS sequence"/>
</dbReference>
<reference evidence="1" key="1">
    <citation type="submission" date="2023-10" db="EMBL/GenBank/DDBJ databases">
        <title>Genome assembly of Pristionchus species.</title>
        <authorList>
            <person name="Yoshida K."/>
            <person name="Sommer R.J."/>
        </authorList>
    </citation>
    <scope>NUCLEOTIDE SEQUENCE</scope>
    <source>
        <strain evidence="1">RS5133</strain>
    </source>
</reference>
<proteinExistence type="predicted"/>
<keyword evidence="2" id="KW-1185">Reference proteome</keyword>
<name>A0AAV5WF58_9BILA</name>
<feature type="non-terminal residue" evidence="1">
    <location>
        <position position="1"/>
    </location>
</feature>
<evidence type="ECO:0000313" key="1">
    <source>
        <dbReference type="EMBL" id="GMT29627.1"/>
    </source>
</evidence>